<dbReference type="Pfam" id="PF13380">
    <property type="entry name" value="CoA_binding_2"/>
    <property type="match status" value="1"/>
</dbReference>
<comment type="similarity">
    <text evidence="4">In the N-terminal section; belongs to the acetate CoA ligase alpha subunit family.</text>
</comment>
<dbReference type="Gene3D" id="3.40.630.30">
    <property type="match status" value="1"/>
</dbReference>
<dbReference type="Gene3D" id="3.30.470.20">
    <property type="entry name" value="ATP-grasp fold, B domain"/>
    <property type="match status" value="1"/>
</dbReference>
<dbReference type="Gene3D" id="3.40.50.261">
    <property type="entry name" value="Succinyl-CoA synthetase domains"/>
    <property type="match status" value="2"/>
</dbReference>
<dbReference type="Proteomes" id="UP000257323">
    <property type="component" value="Unassembled WGS sequence"/>
</dbReference>
<dbReference type="PROSITE" id="PS51186">
    <property type="entry name" value="GNAT"/>
    <property type="match status" value="1"/>
</dbReference>
<dbReference type="EMBL" id="QUAH01000004">
    <property type="protein sequence ID" value="RFT16322.1"/>
    <property type="molecule type" value="Genomic_DNA"/>
</dbReference>
<dbReference type="CDD" id="cd04301">
    <property type="entry name" value="NAT_SF"/>
    <property type="match status" value="1"/>
</dbReference>
<dbReference type="PROSITE" id="PS50975">
    <property type="entry name" value="ATP_GRASP"/>
    <property type="match status" value="1"/>
</dbReference>
<dbReference type="Gene3D" id="3.30.1490.20">
    <property type="entry name" value="ATP-grasp fold, A domain"/>
    <property type="match status" value="1"/>
</dbReference>
<evidence type="ECO:0000313" key="9">
    <source>
        <dbReference type="Proteomes" id="UP000257323"/>
    </source>
</evidence>
<feature type="domain" description="N-acetyltransferase" evidence="7">
    <location>
        <begin position="741"/>
        <end position="895"/>
    </location>
</feature>
<sequence>MEELETLDKIFKPQRIALVGVTPNPKSVGGKILSNLITGGYRGVVYPVNPTVEAVMGIPCFTGVASLPRTPDLAVICTPAPQVPRIVAECGQAGITGIIIISAGFRETGPEGRALEEQILAEKKKYPGMRILGPNCLGVISPGLNLNASFAADMPLNGHIAFISQSGALCTSILDWSLEEKIGFSYFVSIGNALDIDFGDLIDYFGEDENTRSILMYIESISNPRRFMSAARAYARTKPIIAYKAGRFPESAEAASSHTGAMAAEDAIYEAAFQRAGMARVFEIGEMFDVAELIGRHKIPKGPRLAIVTNAGGPGVMASDALIEAGGRLAELSLQTVEFLDQNLPPAWSHRNPVDVLGDAKSKTVAKAVNAVLQDEGVDAVLLIITPQAMTNPPGIAKELIPIAAEAKKPVLAAFLGGPSMREGNRLLNEAGIPTYGTPEQAVRAFMILVNYARNLENLYETPREISVEFPVEREKIREKVLPWLTEGPEVLSEETSKKIIDAYGIPTTLPRLARTSEEAVKLSREIGYPVVLKIHSPDITHKTDVGGVVLDLEDDHMVEAAYDRMMHTVRERMPEARIEGVVVQKMVKARDALEMIIGSKKDPTFGAVIMVGLGGTAAEVLKDRSICFPPLNERLARRALEQLKSWPLLRGYRGRPPANIDRLIEIIIRFSYLVADYPEIKEIDINPLLVSPEEVVALDARIIADRTVAPELVQPYQHLVLRPYPEEFIRKARMRDGTEITLRPIRPEDEPLWFELLGSCSRETIYSRFRYFFFWQSHEVASRYCYIDYDREMAIVAELQDGQKRRILGVGRLTADPTRTVAEYAVLVQDDWQNRGLGGILTDYCTEIARAWGVKKIIAYTTTDNPRMIAVFKKRDFEIRQDPQSTLVEIQKAL</sequence>
<reference evidence="8 9" key="1">
    <citation type="submission" date="2018-08" db="EMBL/GenBank/DDBJ databases">
        <title>Genome analysis of the thermophilic bacterium of the candidate phylum Aminicenantes from deep subsurface aquifer revealed its physiology and ecological role.</title>
        <authorList>
            <person name="Kadnikov V.V."/>
            <person name="Mardanov A.V."/>
            <person name="Beletsky A.V."/>
            <person name="Karnachuk O.V."/>
            <person name="Ravin N.V."/>
        </authorList>
    </citation>
    <scope>NUCLEOTIDE SEQUENCE [LARGE SCALE GENOMIC DNA]</scope>
    <source>
        <strain evidence="8">BY38</strain>
    </source>
</reference>
<evidence type="ECO:0000259" key="6">
    <source>
        <dbReference type="PROSITE" id="PS50975"/>
    </source>
</evidence>
<keyword evidence="2 5" id="KW-0547">Nucleotide-binding</keyword>
<evidence type="ECO:0000256" key="2">
    <source>
        <dbReference type="ARBA" id="ARBA00022741"/>
    </source>
</evidence>
<dbReference type="GO" id="GO:0043758">
    <property type="term" value="F:acetate-CoA ligase (ADP-forming) activity"/>
    <property type="evidence" value="ECO:0007669"/>
    <property type="project" value="InterPro"/>
</dbReference>
<dbReference type="InterPro" id="IPR000182">
    <property type="entry name" value="GNAT_dom"/>
</dbReference>
<gene>
    <name evidence="8" type="ORF">OP8BY_1926</name>
</gene>
<dbReference type="PANTHER" id="PTHR43334">
    <property type="entry name" value="ACETATE--COA LIGASE [ADP-FORMING]"/>
    <property type="match status" value="1"/>
</dbReference>
<dbReference type="SUPFAM" id="SSF51735">
    <property type="entry name" value="NAD(P)-binding Rossmann-fold domains"/>
    <property type="match status" value="1"/>
</dbReference>
<protein>
    <submittedName>
        <fullName evidence="8">Acetyl-CoA synthetase</fullName>
    </submittedName>
</protein>
<dbReference type="PANTHER" id="PTHR43334:SF1">
    <property type="entry name" value="3-HYDROXYPROPIONATE--COA LIGASE [ADP-FORMING]"/>
    <property type="match status" value="1"/>
</dbReference>
<dbReference type="GO" id="GO:0005524">
    <property type="term" value="F:ATP binding"/>
    <property type="evidence" value="ECO:0007669"/>
    <property type="project" value="UniProtKB-UniRule"/>
</dbReference>
<dbReference type="SUPFAM" id="SSF52210">
    <property type="entry name" value="Succinyl-CoA synthetase domains"/>
    <property type="match status" value="2"/>
</dbReference>
<dbReference type="InterPro" id="IPR016102">
    <property type="entry name" value="Succinyl-CoA_synth-like"/>
</dbReference>
<dbReference type="InterPro" id="IPR051538">
    <property type="entry name" value="Acyl-CoA_Synth/Transferase"/>
</dbReference>
<name>A0A3E2BNU3_9BACT</name>
<evidence type="ECO:0000256" key="1">
    <source>
        <dbReference type="ARBA" id="ARBA00022598"/>
    </source>
</evidence>
<dbReference type="InterPro" id="IPR043938">
    <property type="entry name" value="Ligase_CoA_dom"/>
</dbReference>
<dbReference type="InterPro" id="IPR036291">
    <property type="entry name" value="NAD(P)-bd_dom_sf"/>
</dbReference>
<dbReference type="InterPro" id="IPR016181">
    <property type="entry name" value="Acyl_CoA_acyltransferase"/>
</dbReference>
<keyword evidence="3 5" id="KW-0067">ATP-binding</keyword>
<comment type="caution">
    <text evidence="8">The sequence shown here is derived from an EMBL/GenBank/DDBJ whole genome shotgun (WGS) entry which is preliminary data.</text>
</comment>
<dbReference type="InterPro" id="IPR013815">
    <property type="entry name" value="ATP_grasp_subdomain_1"/>
</dbReference>
<dbReference type="InterPro" id="IPR032875">
    <property type="entry name" value="Succ_CoA_lig_flav_dom"/>
</dbReference>
<evidence type="ECO:0000313" key="8">
    <source>
        <dbReference type="EMBL" id="RFT16322.1"/>
    </source>
</evidence>
<evidence type="ECO:0000259" key="7">
    <source>
        <dbReference type="PROSITE" id="PS51186"/>
    </source>
</evidence>
<dbReference type="InterPro" id="IPR003781">
    <property type="entry name" value="CoA-bd"/>
</dbReference>
<dbReference type="Pfam" id="PF13549">
    <property type="entry name" value="ATP-grasp_5"/>
    <property type="match status" value="1"/>
</dbReference>
<dbReference type="SUPFAM" id="SSF55729">
    <property type="entry name" value="Acyl-CoA N-acyltransferases (Nat)"/>
    <property type="match status" value="1"/>
</dbReference>
<dbReference type="FunFam" id="3.30.1490.20:FF:000020">
    <property type="entry name" value="Protein lysine acetyltransferase"/>
    <property type="match status" value="1"/>
</dbReference>
<dbReference type="AlphaFoldDB" id="A0A3E2BNU3"/>
<dbReference type="SUPFAM" id="SSF56059">
    <property type="entry name" value="Glutathione synthetase ATP-binding domain-like"/>
    <property type="match status" value="1"/>
</dbReference>
<dbReference type="Pfam" id="PF00583">
    <property type="entry name" value="Acetyltransf_1"/>
    <property type="match status" value="1"/>
</dbReference>
<organism evidence="8 9">
    <name type="scientific">Candidatus Saccharicenans subterraneus</name>
    <dbReference type="NCBI Taxonomy" id="2508984"/>
    <lineage>
        <taxon>Bacteria</taxon>
        <taxon>Candidatus Aminicenantota</taxon>
        <taxon>Candidatus Aminicenantia</taxon>
        <taxon>Candidatus Aminicenantales</taxon>
        <taxon>Candidatus Saccharicenantaceae</taxon>
        <taxon>Candidatus Saccharicenans</taxon>
    </lineage>
</organism>
<dbReference type="Pfam" id="PF13607">
    <property type="entry name" value="Succ_CoA_lig"/>
    <property type="match status" value="1"/>
</dbReference>
<dbReference type="Gene3D" id="3.40.50.720">
    <property type="entry name" value="NAD(P)-binding Rossmann-like Domain"/>
    <property type="match status" value="1"/>
</dbReference>
<feature type="domain" description="ATP-grasp" evidence="6">
    <location>
        <begin position="498"/>
        <end position="534"/>
    </location>
</feature>
<evidence type="ECO:0000256" key="5">
    <source>
        <dbReference type="PROSITE-ProRule" id="PRU00409"/>
    </source>
</evidence>
<evidence type="ECO:0000256" key="3">
    <source>
        <dbReference type="ARBA" id="ARBA00022840"/>
    </source>
</evidence>
<dbReference type="InterPro" id="IPR011761">
    <property type="entry name" value="ATP-grasp"/>
</dbReference>
<dbReference type="GO" id="GO:0046872">
    <property type="term" value="F:metal ion binding"/>
    <property type="evidence" value="ECO:0007669"/>
    <property type="project" value="InterPro"/>
</dbReference>
<dbReference type="SMART" id="SM00881">
    <property type="entry name" value="CoA_binding"/>
    <property type="match status" value="1"/>
</dbReference>
<dbReference type="Pfam" id="PF19045">
    <property type="entry name" value="Ligase_CoA_2"/>
    <property type="match status" value="1"/>
</dbReference>
<proteinExistence type="inferred from homology"/>
<keyword evidence="1" id="KW-0436">Ligase</keyword>
<dbReference type="GO" id="GO:0016747">
    <property type="term" value="F:acyltransferase activity, transferring groups other than amino-acyl groups"/>
    <property type="evidence" value="ECO:0007669"/>
    <property type="project" value="InterPro"/>
</dbReference>
<evidence type="ECO:0000256" key="4">
    <source>
        <dbReference type="ARBA" id="ARBA00060888"/>
    </source>
</evidence>
<accession>A0A3E2BNU3</accession>